<dbReference type="Gene3D" id="1.10.510.10">
    <property type="entry name" value="Transferase(Phosphotransferase) domain 1"/>
    <property type="match status" value="1"/>
</dbReference>
<dbReference type="EMBL" id="OX451735">
    <property type="protein sequence ID" value="CAI8595242.1"/>
    <property type="molecule type" value="Genomic_DNA"/>
</dbReference>
<comment type="function">
    <text evidence="7">CIPK serine-threonine protein kinases interact with CBL proteins. Binding of a CBL protein to the regulatory NAF domain of CIPK protein lead to the activation of the kinase in a calcium-dependent manner.</text>
</comment>
<dbReference type="GO" id="GO:0004674">
    <property type="term" value="F:protein serine/threonine kinase activity"/>
    <property type="evidence" value="ECO:0007669"/>
    <property type="project" value="UniProtKB-KW"/>
</dbReference>
<protein>
    <recommendedName>
        <fullName evidence="8">Protein kinase domain-containing protein</fullName>
    </recommendedName>
</protein>
<dbReference type="PROSITE" id="PS50011">
    <property type="entry name" value="PROTEIN_KINASE_DOM"/>
    <property type="match status" value="1"/>
</dbReference>
<evidence type="ECO:0000256" key="1">
    <source>
        <dbReference type="ARBA" id="ARBA00006234"/>
    </source>
</evidence>
<evidence type="ECO:0000256" key="6">
    <source>
        <dbReference type="ARBA" id="ARBA00022840"/>
    </source>
</evidence>
<keyword evidence="10" id="KW-1185">Reference proteome</keyword>
<dbReference type="PANTHER" id="PTHR24346">
    <property type="entry name" value="MAP/MICROTUBULE AFFINITY-REGULATING KINASE"/>
    <property type="match status" value="1"/>
</dbReference>
<dbReference type="PANTHER" id="PTHR24346:SF82">
    <property type="entry name" value="KP78A-RELATED"/>
    <property type="match status" value="1"/>
</dbReference>
<dbReference type="Proteomes" id="UP001157006">
    <property type="component" value="Chromosome 1S"/>
</dbReference>
<keyword evidence="6" id="KW-0067">ATP-binding</keyword>
<comment type="similarity">
    <text evidence="1">Belongs to the protein kinase superfamily. CAMK Ser/Thr protein kinase family. SNF1 subfamily.</text>
</comment>
<accession>A0AAV0ZEK3</accession>
<sequence length="179" mass="20295">MIKTYFYSSELIVFCNQIISGVEYCHKNMVAHRDLKCENIILDSKFNIKIGDFGLSNTMQYEQLLKTRCGSTIYAAPEVISGKLYDGSKVDIWSCGVILYALLCGSLPFDDENIPKLYKNIKGGIYIIPSYLSDGASDLISRLLEVDPMKRISIHEIHQHHWFKISLPHSLEVSPTDTV</sequence>
<gene>
    <name evidence="9" type="ORF">VFH_I181800</name>
</gene>
<dbReference type="SMART" id="SM00220">
    <property type="entry name" value="S_TKc"/>
    <property type="match status" value="1"/>
</dbReference>
<organism evidence="9 10">
    <name type="scientific">Vicia faba</name>
    <name type="common">Broad bean</name>
    <name type="synonym">Faba vulgaris</name>
    <dbReference type="NCBI Taxonomy" id="3906"/>
    <lineage>
        <taxon>Eukaryota</taxon>
        <taxon>Viridiplantae</taxon>
        <taxon>Streptophyta</taxon>
        <taxon>Embryophyta</taxon>
        <taxon>Tracheophyta</taxon>
        <taxon>Spermatophyta</taxon>
        <taxon>Magnoliopsida</taxon>
        <taxon>eudicotyledons</taxon>
        <taxon>Gunneridae</taxon>
        <taxon>Pentapetalae</taxon>
        <taxon>rosids</taxon>
        <taxon>fabids</taxon>
        <taxon>Fabales</taxon>
        <taxon>Fabaceae</taxon>
        <taxon>Papilionoideae</taxon>
        <taxon>50 kb inversion clade</taxon>
        <taxon>NPAAA clade</taxon>
        <taxon>Hologalegina</taxon>
        <taxon>IRL clade</taxon>
        <taxon>Fabeae</taxon>
        <taxon>Vicia</taxon>
    </lineage>
</organism>
<evidence type="ECO:0000256" key="4">
    <source>
        <dbReference type="ARBA" id="ARBA00022741"/>
    </source>
</evidence>
<feature type="domain" description="Protein kinase" evidence="8">
    <location>
        <begin position="1"/>
        <end position="163"/>
    </location>
</feature>
<dbReference type="Pfam" id="PF00069">
    <property type="entry name" value="Pkinase"/>
    <property type="match status" value="1"/>
</dbReference>
<reference evidence="9 10" key="1">
    <citation type="submission" date="2023-01" db="EMBL/GenBank/DDBJ databases">
        <authorList>
            <person name="Kreplak J."/>
        </authorList>
    </citation>
    <scope>NUCLEOTIDE SEQUENCE [LARGE SCALE GENOMIC DNA]</scope>
</reference>
<evidence type="ECO:0000256" key="5">
    <source>
        <dbReference type="ARBA" id="ARBA00022777"/>
    </source>
</evidence>
<keyword evidence="2" id="KW-0723">Serine/threonine-protein kinase</keyword>
<proteinExistence type="inferred from homology"/>
<keyword evidence="5" id="KW-0418">Kinase</keyword>
<keyword evidence="4" id="KW-0547">Nucleotide-binding</keyword>
<dbReference type="AlphaFoldDB" id="A0AAV0ZEK3"/>
<evidence type="ECO:0000256" key="2">
    <source>
        <dbReference type="ARBA" id="ARBA00022527"/>
    </source>
</evidence>
<evidence type="ECO:0000256" key="7">
    <source>
        <dbReference type="ARBA" id="ARBA00058225"/>
    </source>
</evidence>
<evidence type="ECO:0000313" key="9">
    <source>
        <dbReference type="EMBL" id="CAI8595242.1"/>
    </source>
</evidence>
<keyword evidence="3" id="KW-0808">Transferase</keyword>
<evidence type="ECO:0000313" key="10">
    <source>
        <dbReference type="Proteomes" id="UP001157006"/>
    </source>
</evidence>
<dbReference type="GO" id="GO:0035556">
    <property type="term" value="P:intracellular signal transduction"/>
    <property type="evidence" value="ECO:0007669"/>
    <property type="project" value="TreeGrafter"/>
</dbReference>
<name>A0AAV0ZEK3_VICFA</name>
<dbReference type="InterPro" id="IPR008271">
    <property type="entry name" value="Ser/Thr_kinase_AS"/>
</dbReference>
<evidence type="ECO:0000256" key="3">
    <source>
        <dbReference type="ARBA" id="ARBA00022679"/>
    </source>
</evidence>
<evidence type="ECO:0000259" key="8">
    <source>
        <dbReference type="PROSITE" id="PS50011"/>
    </source>
</evidence>
<dbReference type="GO" id="GO:0005524">
    <property type="term" value="F:ATP binding"/>
    <property type="evidence" value="ECO:0007669"/>
    <property type="project" value="UniProtKB-KW"/>
</dbReference>
<dbReference type="InterPro" id="IPR011009">
    <property type="entry name" value="Kinase-like_dom_sf"/>
</dbReference>
<dbReference type="FunFam" id="1.10.510.10:FF:000571">
    <property type="entry name" value="Maternal embryonic leucine zipper kinase"/>
    <property type="match status" value="1"/>
</dbReference>
<dbReference type="InterPro" id="IPR000719">
    <property type="entry name" value="Prot_kinase_dom"/>
</dbReference>
<dbReference type="GO" id="GO:0005737">
    <property type="term" value="C:cytoplasm"/>
    <property type="evidence" value="ECO:0007669"/>
    <property type="project" value="TreeGrafter"/>
</dbReference>
<dbReference type="SUPFAM" id="SSF56112">
    <property type="entry name" value="Protein kinase-like (PK-like)"/>
    <property type="match status" value="1"/>
</dbReference>
<dbReference type="PROSITE" id="PS00108">
    <property type="entry name" value="PROTEIN_KINASE_ST"/>
    <property type="match status" value="1"/>
</dbReference>